<evidence type="ECO:0000313" key="1">
    <source>
        <dbReference type="EMBL" id="CAD8849604.1"/>
    </source>
</evidence>
<dbReference type="AlphaFoldDB" id="A0A7S1AD89"/>
<name>A0A7S1AD89_NOCSC</name>
<dbReference type="EMBL" id="HBFQ01033993">
    <property type="protein sequence ID" value="CAD8849604.1"/>
    <property type="molecule type" value="Transcribed_RNA"/>
</dbReference>
<gene>
    <name evidence="1" type="ORF">NSCI0253_LOCUS23954</name>
</gene>
<organism evidence="1">
    <name type="scientific">Noctiluca scintillans</name>
    <name type="common">Sea sparkle</name>
    <name type="synonym">Red tide dinoflagellate</name>
    <dbReference type="NCBI Taxonomy" id="2966"/>
    <lineage>
        <taxon>Eukaryota</taxon>
        <taxon>Sar</taxon>
        <taxon>Alveolata</taxon>
        <taxon>Dinophyceae</taxon>
        <taxon>Noctilucales</taxon>
        <taxon>Noctilucaceae</taxon>
        <taxon>Noctiluca</taxon>
    </lineage>
</organism>
<sequence length="285" mass="34480">MPGDRQFQKNLEGRQLMQWYFPSKFNFQDFRVEEYFEMQDDRFAPREQHRCMPLLRQTLQEVSRHRDSLRQLFRDMEEETFVRNPTLQDLYGLFSLVDPDPVLSFPVPEQIVTEHRRNLSWFFRNEGDDELMNLWLLLPEDVSKALEGEVMRLQSEPEVRAFILDQIQRRNLFLPLDQVVMDSAEGAPALTYDRALERPSVGRTFKKKMSSSTSKRLRDYMSIRHRFVDPMYRRRRLKWLERLNSGKHKERELKYNPYYMKHADEHKEWPTNKGSVTVLWPSPHH</sequence>
<protein>
    <submittedName>
        <fullName evidence="1">Uncharacterized protein</fullName>
    </submittedName>
</protein>
<reference evidence="1" key="1">
    <citation type="submission" date="2021-01" db="EMBL/GenBank/DDBJ databases">
        <authorList>
            <person name="Corre E."/>
            <person name="Pelletier E."/>
            <person name="Niang G."/>
            <person name="Scheremetjew M."/>
            <person name="Finn R."/>
            <person name="Kale V."/>
            <person name="Holt S."/>
            <person name="Cochrane G."/>
            <person name="Meng A."/>
            <person name="Brown T."/>
            <person name="Cohen L."/>
        </authorList>
    </citation>
    <scope>NUCLEOTIDE SEQUENCE</scope>
</reference>
<proteinExistence type="predicted"/>
<accession>A0A7S1AD89</accession>